<evidence type="ECO:0000313" key="4">
    <source>
        <dbReference type="Proteomes" id="UP001230268"/>
    </source>
</evidence>
<feature type="compositionally biased region" description="Low complexity" evidence="1">
    <location>
        <begin position="190"/>
        <end position="200"/>
    </location>
</feature>
<evidence type="ECO:0000256" key="2">
    <source>
        <dbReference type="SAM" id="SignalP"/>
    </source>
</evidence>
<comment type="caution">
    <text evidence="3">The sequence shown here is derived from an EMBL/GenBank/DDBJ whole genome shotgun (WGS) entry which is preliminary data.</text>
</comment>
<keyword evidence="2" id="KW-0732">Signal</keyword>
<dbReference type="Proteomes" id="UP001230268">
    <property type="component" value="Unassembled WGS sequence"/>
</dbReference>
<feature type="region of interest" description="Disordered" evidence="1">
    <location>
        <begin position="81"/>
        <end position="149"/>
    </location>
</feature>
<feature type="compositionally biased region" description="Basic and acidic residues" evidence="1">
    <location>
        <begin position="176"/>
        <end position="189"/>
    </location>
</feature>
<reference evidence="3" key="1">
    <citation type="submission" date="2023-08" db="EMBL/GenBank/DDBJ databases">
        <title>Draft sequence of the Babesia gibsoni genome.</title>
        <authorList>
            <person name="Yamagishi J.Y."/>
            <person name="Xuan X.X."/>
        </authorList>
    </citation>
    <scope>NUCLEOTIDE SEQUENCE</scope>
    <source>
        <strain evidence="3">Azabu</strain>
    </source>
</reference>
<accession>A0AAD8LHL8</accession>
<feature type="region of interest" description="Disordered" evidence="1">
    <location>
        <begin position="276"/>
        <end position="379"/>
    </location>
</feature>
<name>A0AAD8LHL8_BABGI</name>
<protein>
    <submittedName>
        <fullName evidence="3">Uncharacterized protein</fullName>
    </submittedName>
</protein>
<feature type="compositionally biased region" description="Acidic residues" evidence="1">
    <location>
        <begin position="329"/>
        <end position="360"/>
    </location>
</feature>
<feature type="region of interest" description="Disordered" evidence="1">
    <location>
        <begin position="167"/>
        <end position="205"/>
    </location>
</feature>
<organism evidence="3 4">
    <name type="scientific">Babesia gibsoni</name>
    <dbReference type="NCBI Taxonomy" id="33632"/>
    <lineage>
        <taxon>Eukaryota</taxon>
        <taxon>Sar</taxon>
        <taxon>Alveolata</taxon>
        <taxon>Apicomplexa</taxon>
        <taxon>Aconoidasida</taxon>
        <taxon>Piroplasmida</taxon>
        <taxon>Babesiidae</taxon>
        <taxon>Babesia</taxon>
    </lineage>
</organism>
<dbReference type="AlphaFoldDB" id="A0AAD8LHL8"/>
<keyword evidence="4" id="KW-1185">Reference proteome</keyword>
<feature type="compositionally biased region" description="Acidic residues" evidence="1">
    <location>
        <begin position="293"/>
        <end position="305"/>
    </location>
</feature>
<sequence>MTHIHVVSVYVLCVLYALSKPSWAVHQHRYKAHDQDTPPPIPHRTVTVDEDELPSTHHVENIESLVDKDEEREANTQRMKEYYSSDHVLPADEIDTDTSSNHLKLLDDVKTSENDEESGKDGGSGTEGEAVKDNEAESKDDDDHESPVDKMARREAIEDIHKTADEMKSAAQKMHKMGDEQEKEAKTAKEAVATSTATSVPSEGAGNIIITNKTFEGKKDDKEVEDPIQALRKATMNLYERAHHKGLPIDEPGELSTPEHIYQALNKLEFVIDNFRQAQLESPNPDLNIREDPDMESNDSEEPSDEEMRFTQTGGKAKARSNGGHTEADEMDDADDDDGMDDDADDDADDDSGDADDDENQDKMKSKAAEPQKKEQKMNAEEAVKLLGSTVTDLVDVLNQVLTNNTGIKNLLVHHRDMVDHVK</sequence>
<feature type="signal peptide" evidence="2">
    <location>
        <begin position="1"/>
        <end position="24"/>
    </location>
</feature>
<proteinExistence type="predicted"/>
<dbReference type="EMBL" id="JAVEPI010000005">
    <property type="protein sequence ID" value="KAK1441727.1"/>
    <property type="molecule type" value="Genomic_DNA"/>
</dbReference>
<evidence type="ECO:0000313" key="3">
    <source>
        <dbReference type="EMBL" id="KAK1441727.1"/>
    </source>
</evidence>
<gene>
    <name evidence="3" type="ORF">BgAZ_500590</name>
</gene>
<evidence type="ECO:0000256" key="1">
    <source>
        <dbReference type="SAM" id="MobiDB-lite"/>
    </source>
</evidence>
<feature type="compositionally biased region" description="Basic and acidic residues" evidence="1">
    <location>
        <begin position="361"/>
        <end position="379"/>
    </location>
</feature>
<feature type="compositionally biased region" description="Basic and acidic residues" evidence="1">
    <location>
        <begin position="104"/>
        <end position="120"/>
    </location>
</feature>
<feature type="chain" id="PRO_5042295846" evidence="2">
    <location>
        <begin position="25"/>
        <end position="423"/>
    </location>
</feature>